<dbReference type="OrthoDB" id="2690983at2759"/>
<feature type="region of interest" description="Disordered" evidence="1">
    <location>
        <begin position="348"/>
        <end position="376"/>
    </location>
</feature>
<evidence type="ECO:0000313" key="3">
    <source>
        <dbReference type="Proteomes" id="UP000541558"/>
    </source>
</evidence>
<feature type="region of interest" description="Disordered" evidence="1">
    <location>
        <begin position="39"/>
        <end position="73"/>
    </location>
</feature>
<feature type="compositionally biased region" description="Acidic residues" evidence="1">
    <location>
        <begin position="160"/>
        <end position="170"/>
    </location>
</feature>
<comment type="caution">
    <text evidence="2">The sequence shown here is derived from an EMBL/GenBank/DDBJ whole genome shotgun (WGS) entry which is preliminary data.</text>
</comment>
<dbReference type="Proteomes" id="UP000541558">
    <property type="component" value="Unassembled WGS sequence"/>
</dbReference>
<proteinExistence type="predicted"/>
<dbReference type="EMBL" id="JAACJK010000057">
    <property type="protein sequence ID" value="KAF5337249.1"/>
    <property type="molecule type" value="Genomic_DNA"/>
</dbReference>
<reference evidence="2 3" key="1">
    <citation type="journal article" date="2020" name="ISME J.">
        <title>Uncovering the hidden diversity of litter-decomposition mechanisms in mushroom-forming fungi.</title>
        <authorList>
            <person name="Floudas D."/>
            <person name="Bentzer J."/>
            <person name="Ahren D."/>
            <person name="Johansson T."/>
            <person name="Persson P."/>
            <person name="Tunlid A."/>
        </authorList>
    </citation>
    <scope>NUCLEOTIDE SEQUENCE [LARGE SCALE GENOMIC DNA]</scope>
    <source>
        <strain evidence="2 3">CBS 175.51</strain>
    </source>
</reference>
<gene>
    <name evidence="2" type="ORF">D9611_003351</name>
</gene>
<sequence>MDTTTTVMKKAAEEPTVSGPSYKFEALLFSSIDSSLGVPLSLTHPTRNDTKPHHEARRSRQDSRASHRSSIHRSSSIVFRALPPIRRMPSLQVPSLTDISNPHNLPNPRSLNQISETEATAEFKLKLPLTLVHPNSPYVPWDPPVRQKILCAVPVLPPDDSTDGDESDPSDEAKSSEEAQRDKKALSSVWNALKSAPKKVKTKCRRFLNPRVRDPQDVATGESAGASSHTSRMALTVTTEDIDQIVSYVPQYPHASLPLSPTASFRSAETHSLAVWLSERQRKFLEKDCESSKLMTIDQYERVGSWIKPGDFPSFSASRTSYQYSFVSDHGDAVSAVLTVFESEGDLSPGSPMSVEHFPTPQRTSSPSASRAAFGPKRIMEEDRLSRIVHRASLLSYIAERPLSTANDWTIPSSP</sequence>
<evidence type="ECO:0000313" key="2">
    <source>
        <dbReference type="EMBL" id="KAF5337249.1"/>
    </source>
</evidence>
<name>A0A8H5C8U1_9AGAR</name>
<feature type="compositionally biased region" description="Basic and acidic residues" evidence="1">
    <location>
        <begin position="171"/>
        <end position="185"/>
    </location>
</feature>
<accession>A0A8H5C8U1</accession>
<feature type="region of interest" description="Disordered" evidence="1">
    <location>
        <begin position="211"/>
        <end position="232"/>
    </location>
</feature>
<keyword evidence="3" id="KW-1185">Reference proteome</keyword>
<organism evidence="2 3">
    <name type="scientific">Ephemerocybe angulata</name>
    <dbReference type="NCBI Taxonomy" id="980116"/>
    <lineage>
        <taxon>Eukaryota</taxon>
        <taxon>Fungi</taxon>
        <taxon>Dikarya</taxon>
        <taxon>Basidiomycota</taxon>
        <taxon>Agaricomycotina</taxon>
        <taxon>Agaricomycetes</taxon>
        <taxon>Agaricomycetidae</taxon>
        <taxon>Agaricales</taxon>
        <taxon>Agaricineae</taxon>
        <taxon>Psathyrellaceae</taxon>
        <taxon>Ephemerocybe</taxon>
    </lineage>
</organism>
<protein>
    <submittedName>
        <fullName evidence="2">Uncharacterized protein</fullName>
    </submittedName>
</protein>
<dbReference type="AlphaFoldDB" id="A0A8H5C8U1"/>
<evidence type="ECO:0000256" key="1">
    <source>
        <dbReference type="SAM" id="MobiDB-lite"/>
    </source>
</evidence>
<feature type="compositionally biased region" description="Basic and acidic residues" evidence="1">
    <location>
        <begin position="46"/>
        <end position="65"/>
    </location>
</feature>
<feature type="region of interest" description="Disordered" evidence="1">
    <location>
        <begin position="155"/>
        <end position="186"/>
    </location>
</feature>